<dbReference type="Gene3D" id="3.50.50.60">
    <property type="entry name" value="FAD/NAD(P)-binding domain"/>
    <property type="match status" value="1"/>
</dbReference>
<dbReference type="InterPro" id="IPR007867">
    <property type="entry name" value="GMC_OxRtase_C"/>
</dbReference>
<name>A0A838L2T5_9SPHN</name>
<dbReference type="PANTHER" id="PTHR11552:SF147">
    <property type="entry name" value="CHOLINE DEHYDROGENASE, MITOCHONDRIAL"/>
    <property type="match status" value="1"/>
</dbReference>
<dbReference type="PIRSF" id="PIRSF000137">
    <property type="entry name" value="Alcohol_oxidase"/>
    <property type="match status" value="1"/>
</dbReference>
<evidence type="ECO:0000256" key="5">
    <source>
        <dbReference type="PIRSR" id="PIRSR000137-2"/>
    </source>
</evidence>
<organism evidence="9 10">
    <name type="scientific">Sphingomonas chungangi</name>
    <dbReference type="NCBI Taxonomy" id="2683589"/>
    <lineage>
        <taxon>Bacteria</taxon>
        <taxon>Pseudomonadati</taxon>
        <taxon>Pseudomonadota</taxon>
        <taxon>Alphaproteobacteria</taxon>
        <taxon>Sphingomonadales</taxon>
        <taxon>Sphingomonadaceae</taxon>
        <taxon>Sphingomonas</taxon>
    </lineage>
</organism>
<evidence type="ECO:0000313" key="9">
    <source>
        <dbReference type="EMBL" id="MBA2933803.1"/>
    </source>
</evidence>
<evidence type="ECO:0000256" key="1">
    <source>
        <dbReference type="ARBA" id="ARBA00001974"/>
    </source>
</evidence>
<dbReference type="EMBL" id="JACEIB010000003">
    <property type="protein sequence ID" value="MBA2933803.1"/>
    <property type="molecule type" value="Genomic_DNA"/>
</dbReference>
<feature type="domain" description="Glucose-methanol-choline oxidoreductase N-terminal" evidence="8">
    <location>
        <begin position="256"/>
        <end position="270"/>
    </location>
</feature>
<dbReference type="Proteomes" id="UP000570166">
    <property type="component" value="Unassembled WGS sequence"/>
</dbReference>
<feature type="binding site" evidence="5">
    <location>
        <position position="221"/>
    </location>
    <ligand>
        <name>FAD</name>
        <dbReference type="ChEBI" id="CHEBI:57692"/>
    </ligand>
</feature>
<dbReference type="SUPFAM" id="SSF54373">
    <property type="entry name" value="FAD-linked reductases, C-terminal domain"/>
    <property type="match status" value="1"/>
</dbReference>
<evidence type="ECO:0000259" key="8">
    <source>
        <dbReference type="PROSITE" id="PS00624"/>
    </source>
</evidence>
<dbReference type="PROSITE" id="PS00624">
    <property type="entry name" value="GMC_OXRED_2"/>
    <property type="match status" value="1"/>
</dbReference>
<comment type="similarity">
    <text evidence="2 6">Belongs to the GMC oxidoreductase family.</text>
</comment>
<accession>A0A838L2T5</accession>
<dbReference type="Gene3D" id="3.30.560.10">
    <property type="entry name" value="Glucose Oxidase, domain 3"/>
    <property type="match status" value="1"/>
</dbReference>
<keyword evidence="4 5" id="KW-0274">FAD</keyword>
<dbReference type="PANTHER" id="PTHR11552">
    <property type="entry name" value="GLUCOSE-METHANOL-CHOLINE GMC OXIDOREDUCTASE"/>
    <property type="match status" value="1"/>
</dbReference>
<proteinExistence type="inferred from homology"/>
<dbReference type="GO" id="GO:0050660">
    <property type="term" value="F:flavin adenine dinucleotide binding"/>
    <property type="evidence" value="ECO:0007669"/>
    <property type="project" value="InterPro"/>
</dbReference>
<dbReference type="InterPro" id="IPR000172">
    <property type="entry name" value="GMC_OxRdtase_N"/>
</dbReference>
<evidence type="ECO:0000256" key="2">
    <source>
        <dbReference type="ARBA" id="ARBA00010790"/>
    </source>
</evidence>
<evidence type="ECO:0000259" key="7">
    <source>
        <dbReference type="PROSITE" id="PS00623"/>
    </source>
</evidence>
<keyword evidence="3 6" id="KW-0285">Flavoprotein</keyword>
<dbReference type="InterPro" id="IPR012132">
    <property type="entry name" value="GMC_OxRdtase"/>
</dbReference>
<dbReference type="PROSITE" id="PS00623">
    <property type="entry name" value="GMC_OXRED_1"/>
    <property type="match status" value="1"/>
</dbReference>
<dbReference type="SUPFAM" id="SSF51905">
    <property type="entry name" value="FAD/NAD(P)-binding domain"/>
    <property type="match status" value="1"/>
</dbReference>
<dbReference type="GO" id="GO:0016614">
    <property type="term" value="F:oxidoreductase activity, acting on CH-OH group of donors"/>
    <property type="evidence" value="ECO:0007669"/>
    <property type="project" value="InterPro"/>
</dbReference>
<reference evidence="9 10" key="1">
    <citation type="submission" date="2020-07" db="EMBL/GenBank/DDBJ databases">
        <authorList>
            <person name="Sun Q."/>
        </authorList>
    </citation>
    <scope>NUCLEOTIDE SEQUENCE [LARGE SCALE GENOMIC DNA]</scope>
    <source>
        <strain evidence="9 10">CGMCC 1.13654</strain>
    </source>
</reference>
<keyword evidence="10" id="KW-1185">Reference proteome</keyword>
<evidence type="ECO:0000313" key="10">
    <source>
        <dbReference type="Proteomes" id="UP000570166"/>
    </source>
</evidence>
<comment type="caution">
    <text evidence="9">The sequence shown here is derived from an EMBL/GenBank/DDBJ whole genome shotgun (WGS) entry which is preliminary data.</text>
</comment>
<dbReference type="Pfam" id="PF05199">
    <property type="entry name" value="GMC_oxred_C"/>
    <property type="match status" value="1"/>
</dbReference>
<comment type="cofactor">
    <cofactor evidence="1 5">
        <name>FAD</name>
        <dbReference type="ChEBI" id="CHEBI:57692"/>
    </cofactor>
</comment>
<dbReference type="AlphaFoldDB" id="A0A838L2T5"/>
<gene>
    <name evidence="9" type="ORF">HZF05_06780</name>
</gene>
<evidence type="ECO:0000256" key="4">
    <source>
        <dbReference type="ARBA" id="ARBA00022827"/>
    </source>
</evidence>
<protein>
    <submittedName>
        <fullName evidence="9">GMC family oxidoreductase N-terminal domain-containing protein</fullName>
    </submittedName>
</protein>
<evidence type="ECO:0000256" key="3">
    <source>
        <dbReference type="ARBA" id="ARBA00022630"/>
    </source>
</evidence>
<dbReference type="RefSeq" id="WP_160363600.1">
    <property type="nucleotide sequence ID" value="NZ_JACEIB010000003.1"/>
</dbReference>
<feature type="domain" description="Glucose-methanol-choline oxidoreductase N-terminal" evidence="7">
    <location>
        <begin position="83"/>
        <end position="106"/>
    </location>
</feature>
<dbReference type="InterPro" id="IPR036188">
    <property type="entry name" value="FAD/NAD-bd_sf"/>
</dbReference>
<sequence>MAAESYDYIIVGAGASGCVLAYRLSADPKNKVLLIEAGGPDRNPFIHMPKGIAKAMAAPGLIWPFMTKSAPYTNNLEEMWARGKTLGGSSAVNGMMYVRGQAADYDAMAATTSANWSWEKIGRAYKELENHELGAAETRGDSGPLHITMPDNRDDLTEATIEAAVAMGMTRKEDVNDPADDERCGWAPRTVYKGRRESAAVAFLNPIKGRPNLTIVTGVTVDKVTIDGKRATGVSGARDGSPVSFNASKEVLLSAGALASPAILQRSGIGPADHLRAIGVPLVQESPRLGYNLREHRALVMQFRTDDKVSQNRQYRGARLVKNVAEYYLTRRGAMSSATYEAGAWFKTKKGLDRPDAQFLIAPYSFDFPNVVQVEPVGGMHLCLYILRPESTGTVMARSSDPRALPEIVPNYHLDEGDRQKMVDLMHYAREMMATAPVGPLIKGETRPSRDFASDDQIIAAYDAMGNGAYHASGSVEAGADESKPLDPRLRVRGIEGLRVVDTSILPFIVAGNTNGPAMVTAWRAADLILEDA</sequence>
<evidence type="ECO:0000256" key="6">
    <source>
        <dbReference type="RuleBase" id="RU003968"/>
    </source>
</evidence>
<dbReference type="Pfam" id="PF00732">
    <property type="entry name" value="GMC_oxred_N"/>
    <property type="match status" value="1"/>
</dbReference>